<reference evidence="6 7" key="1">
    <citation type="submission" date="2013-02" db="EMBL/GenBank/DDBJ databases">
        <title>Draft genome sequence of Amycolatopsis vancoresmycina strain DSM 44592T.</title>
        <authorList>
            <person name="Kumar S."/>
            <person name="Kaur N."/>
            <person name="Kaur C."/>
            <person name="Raghava G.P.S."/>
            <person name="Mayilraj S."/>
        </authorList>
    </citation>
    <scope>NUCLEOTIDE SEQUENCE [LARGE SCALE GENOMIC DNA]</scope>
    <source>
        <strain evidence="6 7">DSM 44592</strain>
    </source>
</reference>
<accession>R1FU63</accession>
<feature type="domain" description="Erythromycin biosynthesis protein CIII-like N-terminal" evidence="5">
    <location>
        <begin position="22"/>
        <end position="212"/>
    </location>
</feature>
<dbReference type="EMBL" id="AOUO01000676">
    <property type="protein sequence ID" value="EOD62952.1"/>
    <property type="molecule type" value="Genomic_DNA"/>
</dbReference>
<dbReference type="RefSeq" id="WP_004561058.1">
    <property type="nucleotide sequence ID" value="NZ_AOUO01000676.1"/>
</dbReference>
<dbReference type="PATRIC" id="fig|1292037.4.peg.7418"/>
<comment type="similarity">
    <text evidence="1">Belongs to the glycosyltransferase 28 family.</text>
</comment>
<name>R1FU63_9PSEU</name>
<sequence length="382" mass="40031">MRILFTSVALCGHFYPLVPLAWTFRGLGHEVLVAVADDFVPEVLRAGLPSVSCGPAADFAGFAAEGATEALAARRYGNGRVFGRNAARNLPGLLSIVESWRPDLVLSERAEAAGPVAASVSGVPSVELQWGIPLLGEYRAAAEDELGPHLARLGVPAVPRPATVLNPWPPSMRLAHAHTQRRMRNVPYDGQARVPGWVWQPRSRPRICLTLGTVLPRLGLDGMSEIVIPMLQALARLDVDVVVAVEDAVAAGWPPLPAVATHVGRMPLSHVLRACDVAIHHGGQGTALTALGAGKPQLVLPVFDDQLDNAAAVVAAGAGLQLPPGEVHPGTVADRCAELLGRQRFRQAAAGIAAEIETQPSLADVAGDLVALAGAARRKNAA</sequence>
<dbReference type="OrthoDB" id="5488434at2"/>
<dbReference type="Proteomes" id="UP000014139">
    <property type="component" value="Unassembled WGS sequence"/>
</dbReference>
<keyword evidence="3" id="KW-0808">Transferase</keyword>
<dbReference type="InterPro" id="IPR002213">
    <property type="entry name" value="UDP_glucos_trans"/>
</dbReference>
<dbReference type="PANTHER" id="PTHR48050:SF13">
    <property type="entry name" value="STEROL 3-BETA-GLUCOSYLTRANSFERASE UGT80A2"/>
    <property type="match status" value="1"/>
</dbReference>
<dbReference type="InterPro" id="IPR048284">
    <property type="entry name" value="EryCIII-like_N"/>
</dbReference>
<comment type="caution">
    <text evidence="6">The sequence shown here is derived from an EMBL/GenBank/DDBJ whole genome shotgun (WGS) entry which is preliminary data.</text>
</comment>
<dbReference type="AlphaFoldDB" id="R1FU63"/>
<organism evidence="6 7">
    <name type="scientific">Amycolatopsis vancoresmycina DSM 44592</name>
    <dbReference type="NCBI Taxonomy" id="1292037"/>
    <lineage>
        <taxon>Bacteria</taxon>
        <taxon>Bacillati</taxon>
        <taxon>Actinomycetota</taxon>
        <taxon>Actinomycetes</taxon>
        <taxon>Pseudonocardiales</taxon>
        <taxon>Pseudonocardiaceae</taxon>
        <taxon>Amycolatopsis</taxon>
    </lineage>
</organism>
<protein>
    <recommendedName>
        <fullName evidence="8">Erythromycin biosynthesis protein CIII-like central domain-containing protein</fullName>
    </recommendedName>
</protein>
<keyword evidence="7" id="KW-1185">Reference proteome</keyword>
<evidence type="ECO:0000259" key="4">
    <source>
        <dbReference type="Pfam" id="PF06722"/>
    </source>
</evidence>
<dbReference type="GO" id="GO:0008194">
    <property type="term" value="F:UDP-glycosyltransferase activity"/>
    <property type="evidence" value="ECO:0007669"/>
    <property type="project" value="InterPro"/>
</dbReference>
<feature type="domain" description="Erythromycin biosynthesis protein CIII-like C-terminal" evidence="4">
    <location>
        <begin position="230"/>
        <end position="372"/>
    </location>
</feature>
<keyword evidence="2" id="KW-0328">Glycosyltransferase</keyword>
<proteinExistence type="inferred from homology"/>
<dbReference type="GO" id="GO:0016758">
    <property type="term" value="F:hexosyltransferase activity"/>
    <property type="evidence" value="ECO:0007669"/>
    <property type="project" value="UniProtKB-ARBA"/>
</dbReference>
<dbReference type="PANTHER" id="PTHR48050">
    <property type="entry name" value="STEROL 3-BETA-GLUCOSYLTRANSFERASE"/>
    <property type="match status" value="1"/>
</dbReference>
<dbReference type="GO" id="GO:0017000">
    <property type="term" value="P:antibiotic biosynthetic process"/>
    <property type="evidence" value="ECO:0007669"/>
    <property type="project" value="UniProtKB-ARBA"/>
</dbReference>
<evidence type="ECO:0008006" key="8">
    <source>
        <dbReference type="Google" id="ProtNLM"/>
    </source>
</evidence>
<dbReference type="InterPro" id="IPR050426">
    <property type="entry name" value="Glycosyltransferase_28"/>
</dbReference>
<dbReference type="Pfam" id="PF06722">
    <property type="entry name" value="EryCIII-like_C"/>
    <property type="match status" value="1"/>
</dbReference>
<evidence type="ECO:0000256" key="3">
    <source>
        <dbReference type="ARBA" id="ARBA00022679"/>
    </source>
</evidence>
<dbReference type="SUPFAM" id="SSF53756">
    <property type="entry name" value="UDP-Glycosyltransferase/glycogen phosphorylase"/>
    <property type="match status" value="1"/>
</dbReference>
<dbReference type="Gene3D" id="3.40.50.2000">
    <property type="entry name" value="Glycogen Phosphorylase B"/>
    <property type="match status" value="2"/>
</dbReference>
<dbReference type="InterPro" id="IPR010610">
    <property type="entry name" value="EryCIII-like_C"/>
</dbReference>
<evidence type="ECO:0000259" key="5">
    <source>
        <dbReference type="Pfam" id="PF21036"/>
    </source>
</evidence>
<evidence type="ECO:0000256" key="2">
    <source>
        <dbReference type="ARBA" id="ARBA00022676"/>
    </source>
</evidence>
<evidence type="ECO:0000256" key="1">
    <source>
        <dbReference type="ARBA" id="ARBA00006962"/>
    </source>
</evidence>
<dbReference type="CDD" id="cd03784">
    <property type="entry name" value="GT1_Gtf-like"/>
    <property type="match status" value="1"/>
</dbReference>
<dbReference type="eggNOG" id="COG1819">
    <property type="taxonomic scope" value="Bacteria"/>
</dbReference>
<dbReference type="Pfam" id="PF21036">
    <property type="entry name" value="EryCIII-like_N"/>
    <property type="match status" value="1"/>
</dbReference>
<evidence type="ECO:0000313" key="6">
    <source>
        <dbReference type="EMBL" id="EOD62952.1"/>
    </source>
</evidence>
<gene>
    <name evidence="6" type="ORF">H480_39530</name>
</gene>
<evidence type="ECO:0000313" key="7">
    <source>
        <dbReference type="Proteomes" id="UP000014139"/>
    </source>
</evidence>